<name>A0A9D1SJA9_9FIRM</name>
<gene>
    <name evidence="3" type="ORF">IAB07_02145</name>
</gene>
<dbReference type="Pfam" id="PF00149">
    <property type="entry name" value="Metallophos"/>
    <property type="match status" value="1"/>
</dbReference>
<feature type="transmembrane region" description="Helical" evidence="1">
    <location>
        <begin position="150"/>
        <end position="169"/>
    </location>
</feature>
<feature type="transmembrane region" description="Helical" evidence="1">
    <location>
        <begin position="12"/>
        <end position="31"/>
    </location>
</feature>
<dbReference type="Gene3D" id="3.60.21.10">
    <property type="match status" value="1"/>
</dbReference>
<evidence type="ECO:0000259" key="2">
    <source>
        <dbReference type="Pfam" id="PF00149"/>
    </source>
</evidence>
<comment type="caution">
    <text evidence="3">The sequence shown here is derived from an EMBL/GenBank/DDBJ whole genome shotgun (WGS) entry which is preliminary data.</text>
</comment>
<feature type="transmembrane region" description="Helical" evidence="1">
    <location>
        <begin position="123"/>
        <end position="143"/>
    </location>
</feature>
<evidence type="ECO:0000313" key="4">
    <source>
        <dbReference type="Proteomes" id="UP000824145"/>
    </source>
</evidence>
<feature type="transmembrane region" description="Helical" evidence="1">
    <location>
        <begin position="51"/>
        <end position="71"/>
    </location>
</feature>
<protein>
    <submittedName>
        <fullName evidence="3">Metallophosphoesterase</fullName>
    </submittedName>
</protein>
<evidence type="ECO:0000256" key="1">
    <source>
        <dbReference type="SAM" id="Phobius"/>
    </source>
</evidence>
<keyword evidence="1" id="KW-0812">Transmembrane</keyword>
<keyword evidence="1" id="KW-1133">Transmembrane helix</keyword>
<organism evidence="3 4">
    <name type="scientific">Candidatus Caccalectryoclostridium excrementigallinarum</name>
    <dbReference type="NCBI Taxonomy" id="2840710"/>
    <lineage>
        <taxon>Bacteria</taxon>
        <taxon>Bacillati</taxon>
        <taxon>Bacillota</taxon>
        <taxon>Clostridia</taxon>
        <taxon>Christensenellales</taxon>
        <taxon>Christensenellaceae</taxon>
        <taxon>Christensenellaceae incertae sedis</taxon>
        <taxon>Candidatus Caccalectryoclostridium</taxon>
    </lineage>
</organism>
<dbReference type="EMBL" id="DVNJ01000010">
    <property type="protein sequence ID" value="HIU62554.1"/>
    <property type="molecule type" value="Genomic_DNA"/>
</dbReference>
<feature type="domain" description="Calcineurin-like phosphoesterase" evidence="2">
    <location>
        <begin position="281"/>
        <end position="459"/>
    </location>
</feature>
<dbReference type="GO" id="GO:0016787">
    <property type="term" value="F:hydrolase activity"/>
    <property type="evidence" value="ECO:0007669"/>
    <property type="project" value="InterPro"/>
</dbReference>
<sequence length="517" mass="56757">MNVKAQKFFSHRATLLLDCIFAALAPLFFWSNRSTVFVFVDGVLFDGFCQLIFWLTVINALFATVLAALRWRCKSWAEQPPEWCAAAGCATLCLTVVFAFVNIGLLAGAGESVGIVFSDAADAAPWFIAYVLAVVLAFFFPSISDKRARTVIIVLVLLIVILGVLFAVYPPVNYEFMSDPMVIDTGSDYSIVFATSAAGTGYVEYEYGGKSYVVYDENDGRINGSSTIHSVNVPYEHLNGNSYKIGSMRVFGEYAYGGMNGRTIESESYEFTAVSGEEQTLLCISDWHTRTKKAKSAVSHLGEYDGVIMLGDAAASMQKEELAAEYIVAFGGDITGGEIPVIFARGNHETRGAYAGELKDALGMHEFYYETTWGDYRFIILDSAEDKADDHVEYGGMADYTAFRTRMVEWLESLEKTDKKTVVICHSPTIAAEDYLAERAFAKIDELGAGIMLSGHYHNCYLEIDEESGFATYVDGGHNNGVFIASRVKLSASGIELYACDVEGAEKLSEMVAWQSA</sequence>
<keyword evidence="1" id="KW-0472">Membrane</keyword>
<evidence type="ECO:0000313" key="3">
    <source>
        <dbReference type="EMBL" id="HIU62554.1"/>
    </source>
</evidence>
<proteinExistence type="predicted"/>
<dbReference type="InterPro" id="IPR004843">
    <property type="entry name" value="Calcineurin-like_PHP"/>
</dbReference>
<reference evidence="3" key="1">
    <citation type="submission" date="2020-10" db="EMBL/GenBank/DDBJ databases">
        <authorList>
            <person name="Gilroy R."/>
        </authorList>
    </citation>
    <scope>NUCLEOTIDE SEQUENCE</scope>
    <source>
        <strain evidence="3">9366</strain>
    </source>
</reference>
<dbReference type="Proteomes" id="UP000824145">
    <property type="component" value="Unassembled WGS sequence"/>
</dbReference>
<accession>A0A9D1SJA9</accession>
<feature type="transmembrane region" description="Helical" evidence="1">
    <location>
        <begin position="83"/>
        <end position="103"/>
    </location>
</feature>
<dbReference type="InterPro" id="IPR029052">
    <property type="entry name" value="Metallo-depent_PP-like"/>
</dbReference>
<dbReference type="AlphaFoldDB" id="A0A9D1SJA9"/>
<reference evidence="3" key="2">
    <citation type="journal article" date="2021" name="PeerJ">
        <title>Extensive microbial diversity within the chicken gut microbiome revealed by metagenomics and culture.</title>
        <authorList>
            <person name="Gilroy R."/>
            <person name="Ravi A."/>
            <person name="Getino M."/>
            <person name="Pursley I."/>
            <person name="Horton D.L."/>
            <person name="Alikhan N.F."/>
            <person name="Baker D."/>
            <person name="Gharbi K."/>
            <person name="Hall N."/>
            <person name="Watson M."/>
            <person name="Adriaenssens E.M."/>
            <person name="Foster-Nyarko E."/>
            <person name="Jarju S."/>
            <person name="Secka A."/>
            <person name="Antonio M."/>
            <person name="Oren A."/>
            <person name="Chaudhuri R.R."/>
            <person name="La Ragione R."/>
            <person name="Hildebrand F."/>
            <person name="Pallen M.J."/>
        </authorList>
    </citation>
    <scope>NUCLEOTIDE SEQUENCE</scope>
    <source>
        <strain evidence="3">9366</strain>
    </source>
</reference>
<dbReference type="SUPFAM" id="SSF56300">
    <property type="entry name" value="Metallo-dependent phosphatases"/>
    <property type="match status" value="1"/>
</dbReference>